<evidence type="ECO:0000256" key="8">
    <source>
        <dbReference type="ARBA" id="ARBA00023049"/>
    </source>
</evidence>
<evidence type="ECO:0000256" key="3">
    <source>
        <dbReference type="ARBA" id="ARBA00022438"/>
    </source>
</evidence>
<evidence type="ECO:0000256" key="10">
    <source>
        <dbReference type="RuleBase" id="RU004387"/>
    </source>
</evidence>
<keyword evidence="8 9" id="KW-0482">Metalloprotease</keyword>
<dbReference type="GO" id="GO:0006508">
    <property type="term" value="P:proteolysis"/>
    <property type="evidence" value="ECO:0007669"/>
    <property type="project" value="UniProtKB-KW"/>
</dbReference>
<reference evidence="11 12" key="1">
    <citation type="submission" date="2016-10" db="EMBL/GenBank/DDBJ databases">
        <authorList>
            <person name="de Groot N.N."/>
        </authorList>
    </citation>
    <scope>NUCLEOTIDE SEQUENCE [LARGE SCALE GENOMIC DNA]</scope>
    <source>
        <strain evidence="11 12">KHGC13</strain>
    </source>
</reference>
<organism evidence="11 12">
    <name type="scientific">Eubacterium pyruvativorans</name>
    <dbReference type="NCBI Taxonomy" id="155865"/>
    <lineage>
        <taxon>Bacteria</taxon>
        <taxon>Bacillati</taxon>
        <taxon>Bacillota</taxon>
        <taxon>Clostridia</taxon>
        <taxon>Eubacteriales</taxon>
        <taxon>Eubacteriaceae</taxon>
        <taxon>Eubacterium</taxon>
    </lineage>
</organism>
<protein>
    <recommendedName>
        <fullName evidence="10">M18 family aminopeptidase</fullName>
        <ecNumber evidence="10">3.4.11.-</ecNumber>
    </recommendedName>
</protein>
<keyword evidence="7 9" id="KW-0862">Zinc</keyword>
<dbReference type="GO" id="GO:0005737">
    <property type="term" value="C:cytoplasm"/>
    <property type="evidence" value="ECO:0007669"/>
    <property type="project" value="UniProtKB-ARBA"/>
</dbReference>
<keyword evidence="5 9" id="KW-0479">Metal-binding</keyword>
<dbReference type="AlphaFoldDB" id="A0A1I7FIH6"/>
<evidence type="ECO:0000313" key="11">
    <source>
        <dbReference type="EMBL" id="SFU35987.1"/>
    </source>
</evidence>
<sequence>MERKYTWEKYDESDLKKMNAFNEEYKAFLSACKTERECNDYAIEEMRQAGYRDLEEVIRTGGQLKAGDRVYRSNRGKGLVMFQIGTDPLENGANILGAHIDSPRLDLKQNPVYEDGGFCLLNTHYYGGIKKYQWVNRPLALHGVVAKKDGSKVMINIGEKEDDPVFGVMDLLIHLAAKQMEKKAGSVVEGENLDVLVGSEPLRDKEKDEPSVKDRFLKLLQEKYGIEEEDFLSAEVEVVPAGKARDLGLDRSMILSYGHDDRVCAFPSYRAMLQLPESVERTCICLLVDKEEIGSMGATGMQSRFFEETVGEVLEALGINHMTAVGRTLRNSTMLSSDVSAGFDPLFPEVMDKDNCAYLGKGLVLNKYTGVKGKTGSNDANAEYIGKVRRVFDDNNVYFQTAELGKVDEGGGGTIAYIMANYGMDVIDSGVAVLGMHAPNEVVSKADVYEALRGYIAFLKDMR</sequence>
<keyword evidence="3 9" id="KW-0031">Aminopeptidase</keyword>
<dbReference type="PRINTS" id="PR00932">
    <property type="entry name" value="AMINO1PTASE"/>
</dbReference>
<dbReference type="NCBIfam" id="NF002600">
    <property type="entry name" value="PRK02256.1"/>
    <property type="match status" value="1"/>
</dbReference>
<evidence type="ECO:0000256" key="7">
    <source>
        <dbReference type="ARBA" id="ARBA00022833"/>
    </source>
</evidence>
<keyword evidence="4 9" id="KW-0645">Protease</keyword>
<comment type="similarity">
    <text evidence="2 9">Belongs to the peptidase M18 family.</text>
</comment>
<evidence type="ECO:0000256" key="1">
    <source>
        <dbReference type="ARBA" id="ARBA00001947"/>
    </source>
</evidence>
<dbReference type="EC" id="3.4.11.-" evidence="10"/>
<evidence type="ECO:0000256" key="2">
    <source>
        <dbReference type="ARBA" id="ARBA00008290"/>
    </source>
</evidence>
<evidence type="ECO:0000256" key="9">
    <source>
        <dbReference type="RuleBase" id="RU004386"/>
    </source>
</evidence>
<keyword evidence="12" id="KW-1185">Reference proteome</keyword>
<proteinExistence type="inferred from homology"/>
<accession>A0A1I7FIH6</accession>
<dbReference type="Gene3D" id="3.40.630.10">
    <property type="entry name" value="Zn peptidases"/>
    <property type="match status" value="1"/>
</dbReference>
<dbReference type="Proteomes" id="UP000198817">
    <property type="component" value="Unassembled WGS sequence"/>
</dbReference>
<dbReference type="PANTHER" id="PTHR28570:SF2">
    <property type="entry name" value="M18 FAMILY AMINOPEPTIDASE 1-RELATED"/>
    <property type="match status" value="1"/>
</dbReference>
<gene>
    <name evidence="11" type="ORF">SAMN05216508_102160</name>
</gene>
<dbReference type="Pfam" id="PF02127">
    <property type="entry name" value="Peptidase_M18"/>
    <property type="match status" value="1"/>
</dbReference>
<name>A0A1I7FIH6_9FIRM</name>
<dbReference type="InterPro" id="IPR001948">
    <property type="entry name" value="Peptidase_M18"/>
</dbReference>
<dbReference type="STRING" id="155865.SAMN05216515_1017"/>
<dbReference type="SUPFAM" id="SSF101821">
    <property type="entry name" value="Aminopeptidase/glucanase lid domain"/>
    <property type="match status" value="1"/>
</dbReference>
<dbReference type="InterPro" id="IPR023358">
    <property type="entry name" value="Peptidase_M18_dom2"/>
</dbReference>
<dbReference type="SUPFAM" id="SSF53187">
    <property type="entry name" value="Zn-dependent exopeptidases"/>
    <property type="match status" value="1"/>
</dbReference>
<evidence type="ECO:0000256" key="4">
    <source>
        <dbReference type="ARBA" id="ARBA00022670"/>
    </source>
</evidence>
<comment type="cofactor">
    <cofactor evidence="1 10">
        <name>Zn(2+)</name>
        <dbReference type="ChEBI" id="CHEBI:29105"/>
    </cofactor>
</comment>
<keyword evidence="6 9" id="KW-0378">Hydrolase</keyword>
<dbReference type="OrthoDB" id="89722at2"/>
<dbReference type="GO" id="GO:0004177">
    <property type="term" value="F:aminopeptidase activity"/>
    <property type="evidence" value="ECO:0007669"/>
    <property type="project" value="UniProtKB-KW"/>
</dbReference>
<dbReference type="GO" id="GO:0008237">
    <property type="term" value="F:metallopeptidase activity"/>
    <property type="evidence" value="ECO:0007669"/>
    <property type="project" value="UniProtKB-KW"/>
</dbReference>
<evidence type="ECO:0000256" key="5">
    <source>
        <dbReference type="ARBA" id="ARBA00022723"/>
    </source>
</evidence>
<dbReference type="RefSeq" id="WP_090469905.1">
    <property type="nucleotide sequence ID" value="NZ_CACVNK010000066.1"/>
</dbReference>
<dbReference type="Gene3D" id="2.30.250.10">
    <property type="entry name" value="Aminopeptidase i, Domain 2"/>
    <property type="match status" value="1"/>
</dbReference>
<dbReference type="FunFam" id="2.30.250.10:FF:000006">
    <property type="entry name" value="Probable M18 family aminopeptidase 1"/>
    <property type="match status" value="1"/>
</dbReference>
<dbReference type="EMBL" id="FPBT01000002">
    <property type="protein sequence ID" value="SFU35987.1"/>
    <property type="molecule type" value="Genomic_DNA"/>
</dbReference>
<dbReference type="PANTHER" id="PTHR28570">
    <property type="entry name" value="ASPARTYL AMINOPEPTIDASE"/>
    <property type="match status" value="1"/>
</dbReference>
<evidence type="ECO:0000313" key="12">
    <source>
        <dbReference type="Proteomes" id="UP000198817"/>
    </source>
</evidence>
<dbReference type="GO" id="GO:0008270">
    <property type="term" value="F:zinc ion binding"/>
    <property type="evidence" value="ECO:0007669"/>
    <property type="project" value="InterPro"/>
</dbReference>
<evidence type="ECO:0000256" key="6">
    <source>
        <dbReference type="ARBA" id="ARBA00022801"/>
    </source>
</evidence>